<feature type="transmembrane region" description="Helical" evidence="6">
    <location>
        <begin position="684"/>
        <end position="705"/>
    </location>
</feature>
<feature type="transmembrane region" description="Helical" evidence="6">
    <location>
        <begin position="620"/>
        <end position="640"/>
    </location>
</feature>
<comment type="subcellular location">
    <subcellularLocation>
        <location evidence="1">Membrane</location>
        <topology evidence="1">Multi-pass membrane protein</topology>
    </subcellularLocation>
</comment>
<evidence type="ECO:0000313" key="9">
    <source>
        <dbReference type="Proteomes" id="UP000051789"/>
    </source>
</evidence>
<feature type="transmembrane region" description="Helical" evidence="6">
    <location>
        <begin position="744"/>
        <end position="766"/>
    </location>
</feature>
<keyword evidence="3" id="KW-1278">Translocase</keyword>
<dbReference type="NCBIfam" id="TIGR01494">
    <property type="entry name" value="ATPase_P-type"/>
    <property type="match status" value="2"/>
</dbReference>
<dbReference type="Pfam" id="PF00702">
    <property type="entry name" value="Hydrolase"/>
    <property type="match status" value="1"/>
</dbReference>
<evidence type="ECO:0000256" key="1">
    <source>
        <dbReference type="ARBA" id="ARBA00004141"/>
    </source>
</evidence>
<feature type="transmembrane region" description="Helical" evidence="6">
    <location>
        <begin position="249"/>
        <end position="271"/>
    </location>
</feature>
<dbReference type="InterPro" id="IPR001757">
    <property type="entry name" value="P_typ_ATPase"/>
</dbReference>
<dbReference type="SUPFAM" id="SSF81653">
    <property type="entry name" value="Calcium ATPase, transduction domain A"/>
    <property type="match status" value="1"/>
</dbReference>
<accession>A0A0R2C6L8</accession>
<dbReference type="Gene3D" id="3.40.50.1000">
    <property type="entry name" value="HAD superfamily/HAD-like"/>
    <property type="match status" value="1"/>
</dbReference>
<dbReference type="InterPro" id="IPR036412">
    <property type="entry name" value="HAD-like_sf"/>
</dbReference>
<organism evidence="8 9">
    <name type="scientific">Lacticaseibacillus thailandensis DSM 22698 = JCM 13996</name>
    <dbReference type="NCBI Taxonomy" id="1423810"/>
    <lineage>
        <taxon>Bacteria</taxon>
        <taxon>Bacillati</taxon>
        <taxon>Bacillota</taxon>
        <taxon>Bacilli</taxon>
        <taxon>Lactobacillales</taxon>
        <taxon>Lactobacillaceae</taxon>
        <taxon>Lacticaseibacillus</taxon>
    </lineage>
</organism>
<dbReference type="PRINTS" id="PR00120">
    <property type="entry name" value="HATPASE"/>
</dbReference>
<dbReference type="Gene3D" id="1.20.1110.10">
    <property type="entry name" value="Calcium-transporting ATPase, transmembrane domain"/>
    <property type="match status" value="1"/>
</dbReference>
<evidence type="ECO:0000256" key="3">
    <source>
        <dbReference type="ARBA" id="ARBA00022967"/>
    </source>
</evidence>
<comment type="caution">
    <text evidence="8">The sequence shown here is derived from an EMBL/GenBank/DDBJ whole genome shotgun (WGS) entry which is preliminary data.</text>
</comment>
<dbReference type="PROSITE" id="PS00154">
    <property type="entry name" value="ATPASE_E1_E2"/>
    <property type="match status" value="1"/>
</dbReference>
<dbReference type="GO" id="GO:0005524">
    <property type="term" value="F:ATP binding"/>
    <property type="evidence" value="ECO:0007669"/>
    <property type="project" value="InterPro"/>
</dbReference>
<evidence type="ECO:0000313" key="8">
    <source>
        <dbReference type="EMBL" id="KRM87342.1"/>
    </source>
</evidence>
<dbReference type="Proteomes" id="UP000051789">
    <property type="component" value="Unassembled WGS sequence"/>
</dbReference>
<feature type="transmembrane region" description="Helical" evidence="6">
    <location>
        <begin position="37"/>
        <end position="57"/>
    </location>
</feature>
<feature type="transmembrane region" description="Helical" evidence="6">
    <location>
        <begin position="660"/>
        <end position="678"/>
    </location>
</feature>
<keyword evidence="4 6" id="KW-1133">Transmembrane helix</keyword>
<dbReference type="EMBL" id="AYZK01000002">
    <property type="protein sequence ID" value="KRM87342.1"/>
    <property type="molecule type" value="Genomic_DNA"/>
</dbReference>
<dbReference type="InterPro" id="IPR044492">
    <property type="entry name" value="P_typ_ATPase_HD_dom"/>
</dbReference>
<evidence type="ECO:0000256" key="5">
    <source>
        <dbReference type="ARBA" id="ARBA00023136"/>
    </source>
</evidence>
<dbReference type="SUPFAM" id="SSF81665">
    <property type="entry name" value="Calcium ATPase, transmembrane domain M"/>
    <property type="match status" value="1"/>
</dbReference>
<dbReference type="InterPro" id="IPR023298">
    <property type="entry name" value="ATPase_P-typ_TM_dom_sf"/>
</dbReference>
<feature type="transmembrane region" description="Helical" evidence="6">
    <location>
        <begin position="593"/>
        <end position="614"/>
    </location>
</feature>
<evidence type="ECO:0000259" key="7">
    <source>
        <dbReference type="Pfam" id="PF00122"/>
    </source>
</evidence>
<dbReference type="AlphaFoldDB" id="A0A0R2C6L8"/>
<keyword evidence="9" id="KW-1185">Reference proteome</keyword>
<keyword evidence="2 6" id="KW-0812">Transmembrane</keyword>
<reference evidence="8 9" key="1">
    <citation type="journal article" date="2015" name="Genome Announc.">
        <title>Expanding the biotechnology potential of lactobacilli through comparative genomics of 213 strains and associated genera.</title>
        <authorList>
            <person name="Sun Z."/>
            <person name="Harris H.M."/>
            <person name="McCann A."/>
            <person name="Guo C."/>
            <person name="Argimon S."/>
            <person name="Zhang W."/>
            <person name="Yang X."/>
            <person name="Jeffery I.B."/>
            <person name="Cooney J.C."/>
            <person name="Kagawa T.F."/>
            <person name="Liu W."/>
            <person name="Song Y."/>
            <person name="Salvetti E."/>
            <person name="Wrobel A."/>
            <person name="Rasinkangas P."/>
            <person name="Parkhill J."/>
            <person name="Rea M.C."/>
            <person name="O'Sullivan O."/>
            <person name="Ritari J."/>
            <person name="Douillard F.P."/>
            <person name="Paul Ross R."/>
            <person name="Yang R."/>
            <person name="Briner A.E."/>
            <person name="Felis G.E."/>
            <person name="de Vos W.M."/>
            <person name="Barrangou R."/>
            <person name="Klaenhammer T.R."/>
            <person name="Caufield P.W."/>
            <person name="Cui Y."/>
            <person name="Zhang H."/>
            <person name="O'Toole P.W."/>
        </authorList>
    </citation>
    <scope>NUCLEOTIDE SEQUENCE [LARGE SCALE GENOMIC DNA]</scope>
    <source>
        <strain evidence="8 9">DSM 22698</strain>
    </source>
</reference>
<dbReference type="InterPro" id="IPR008250">
    <property type="entry name" value="ATPase_P-typ_transduc_dom_A_sf"/>
</dbReference>
<dbReference type="PRINTS" id="PR00119">
    <property type="entry name" value="CATATPASE"/>
</dbReference>
<evidence type="ECO:0000256" key="2">
    <source>
        <dbReference type="ARBA" id="ARBA00022692"/>
    </source>
</evidence>
<proteinExistence type="predicted"/>
<dbReference type="GO" id="GO:0016887">
    <property type="term" value="F:ATP hydrolysis activity"/>
    <property type="evidence" value="ECO:0007669"/>
    <property type="project" value="InterPro"/>
</dbReference>
<evidence type="ECO:0000256" key="4">
    <source>
        <dbReference type="ARBA" id="ARBA00022989"/>
    </source>
</evidence>
<gene>
    <name evidence="8" type="ORF">FD19_GL000842</name>
</gene>
<dbReference type="OrthoDB" id="9760364at2"/>
<evidence type="ECO:0000256" key="6">
    <source>
        <dbReference type="SAM" id="Phobius"/>
    </source>
</evidence>
<feature type="transmembrane region" description="Helical" evidence="6">
    <location>
        <begin position="63"/>
        <end position="81"/>
    </location>
</feature>
<dbReference type="InterPro" id="IPR023299">
    <property type="entry name" value="ATPase_P-typ_cyto_dom_N"/>
</dbReference>
<feature type="domain" description="P-type ATPase A" evidence="7">
    <location>
        <begin position="97"/>
        <end position="195"/>
    </location>
</feature>
<dbReference type="SFLD" id="SFLDF00027">
    <property type="entry name" value="p-type_atpase"/>
    <property type="match status" value="1"/>
</dbReference>
<dbReference type="InterPro" id="IPR059000">
    <property type="entry name" value="ATPase_P-type_domA"/>
</dbReference>
<feature type="transmembrane region" description="Helical" evidence="6">
    <location>
        <begin position="717"/>
        <end position="738"/>
    </location>
</feature>
<dbReference type="Pfam" id="PF00122">
    <property type="entry name" value="E1-E2_ATPase"/>
    <property type="match status" value="1"/>
</dbReference>
<protein>
    <submittedName>
        <fullName evidence="8">Cation-transporting ATPase</fullName>
    </submittedName>
</protein>
<dbReference type="STRING" id="1423810.FD19_GL000842"/>
<dbReference type="PANTHER" id="PTHR42861">
    <property type="entry name" value="CALCIUM-TRANSPORTING ATPASE"/>
    <property type="match status" value="1"/>
</dbReference>
<keyword evidence="5 6" id="KW-0472">Membrane</keyword>
<dbReference type="GO" id="GO:0016020">
    <property type="term" value="C:membrane"/>
    <property type="evidence" value="ECO:0007669"/>
    <property type="project" value="UniProtKB-SubCell"/>
</dbReference>
<dbReference type="SUPFAM" id="SSF56784">
    <property type="entry name" value="HAD-like"/>
    <property type="match status" value="1"/>
</dbReference>
<dbReference type="PATRIC" id="fig|1423810.4.peg.870"/>
<sequence>MRTDPKIGLKQSYVDAQIAAGAHNVEQAPLTRTVGQIVAGNTLTLFNLINVVIAAFIITTGSYSNLLFLGVAIVNTAIGTFQEIRAKHQLDSLTIISAPQATVVRDGHVTTIPADQLVVGDALQLHRGDQVPVDGVVLTHGGLEVDESALTGEPNNIVKQPDDAVLSGSFIVAGSATVMVTKVAGDTFAARLAATAKAERPNKDSSSQLLNTINRIIKVLTYVLIPLGLALFTVSMIRRGAYNRAILTTSAAVIGMIPEGLVLMTNVALAVGARNLGQRRVLVRSLTAIEALARVDTICLDKTGTITTGRLKVNQVVPAPGHDEDDLATAVSAVTFALNDDNETALAIKEYYPQPPQWAVTHTVPFSSARKWSGATFSDGVSYFMGAPEFTFGNQLDTTATTAIDKAATAGLRMLAVGRTTGALTTPLIHPELIGFVLIADEIRPAAAETFAYFAGQDVQLKVISGDNPVTVASVARRAGIAGTDRLINMSTVGNTPDYAALVRDYNVFGRVTPDQKQHLIAAYQAAGHTVAMTGDGVNDVLALRQSDCAIAMASGSEAASAIADFVLLDANFDAMTGVLNEGRRVINNIESVASLFLIKTMYSVALIIIFIFLNADYPIIPINLTPVSAVTVAIPSFFLSLEPNFARVTGQFMKKVMTFAAPAATEVVLYTLLMTWLESFLHLSFYATGTIVALLITCVCYNVLFRVSRPFNRLKVGMLALIAVVMFGVFFVTNRAFSLVSLWHWQLLLLYAPLAVSTYPVYIILQEFLGRRVLGRINWRS</sequence>
<dbReference type="Gene3D" id="3.40.1110.10">
    <property type="entry name" value="Calcium-transporting ATPase, cytoplasmic domain N"/>
    <property type="match status" value="1"/>
</dbReference>
<dbReference type="SFLD" id="SFLDG00002">
    <property type="entry name" value="C1.7:_P-type_atpase_like"/>
    <property type="match status" value="1"/>
</dbReference>
<dbReference type="InterPro" id="IPR018303">
    <property type="entry name" value="ATPase_P-typ_P_site"/>
</dbReference>
<name>A0A0R2C6L8_9LACO</name>
<dbReference type="Gene3D" id="2.70.150.10">
    <property type="entry name" value="Calcium-transporting ATPase, cytoplasmic transduction domain A"/>
    <property type="match status" value="1"/>
</dbReference>
<feature type="transmembrane region" description="Helical" evidence="6">
    <location>
        <begin position="219"/>
        <end position="237"/>
    </location>
</feature>
<dbReference type="RefSeq" id="WP_054750170.1">
    <property type="nucleotide sequence ID" value="NZ_AYZK01000002.1"/>
</dbReference>
<dbReference type="InterPro" id="IPR023214">
    <property type="entry name" value="HAD_sf"/>
</dbReference>
<dbReference type="SFLD" id="SFLDS00003">
    <property type="entry name" value="Haloacid_Dehalogenase"/>
    <property type="match status" value="1"/>
</dbReference>